<feature type="transmembrane region" description="Helical" evidence="1">
    <location>
        <begin position="128"/>
        <end position="158"/>
    </location>
</feature>
<keyword evidence="1" id="KW-0472">Membrane</keyword>
<feature type="transmembrane region" description="Helical" evidence="1">
    <location>
        <begin position="54"/>
        <end position="83"/>
    </location>
</feature>
<dbReference type="Proteomes" id="UP000807025">
    <property type="component" value="Unassembled WGS sequence"/>
</dbReference>
<organism evidence="2 3">
    <name type="scientific">Pleurotus eryngii</name>
    <name type="common">Boletus of the steppes</name>
    <dbReference type="NCBI Taxonomy" id="5323"/>
    <lineage>
        <taxon>Eukaryota</taxon>
        <taxon>Fungi</taxon>
        <taxon>Dikarya</taxon>
        <taxon>Basidiomycota</taxon>
        <taxon>Agaricomycotina</taxon>
        <taxon>Agaricomycetes</taxon>
        <taxon>Agaricomycetidae</taxon>
        <taxon>Agaricales</taxon>
        <taxon>Pleurotineae</taxon>
        <taxon>Pleurotaceae</taxon>
        <taxon>Pleurotus</taxon>
    </lineage>
</organism>
<sequence length="168" mass="18348">MTDEQEKENLPKAFSALVIISTCNAAIVMAYLSFMRDYFEYTVHSDPESSYPLHFATIAGVVSLILNSTTAFIAGTSAALITYHHGSARYSVPFFRMRLLVCLIAQIGAAPALIACFTVFLLKCNMVAGLLSMVFLCLALCFSLSVMHVDGGSFLLFLRDLYMSSASL</sequence>
<accession>A0A9P6A6P9</accession>
<dbReference type="EMBL" id="MU154526">
    <property type="protein sequence ID" value="KAF9500614.1"/>
    <property type="molecule type" value="Genomic_DNA"/>
</dbReference>
<proteinExistence type="predicted"/>
<feature type="transmembrane region" description="Helical" evidence="1">
    <location>
        <begin position="95"/>
        <end position="122"/>
    </location>
</feature>
<keyword evidence="3" id="KW-1185">Reference proteome</keyword>
<protein>
    <submittedName>
        <fullName evidence="2">Uncharacterized protein</fullName>
    </submittedName>
</protein>
<evidence type="ECO:0000313" key="2">
    <source>
        <dbReference type="EMBL" id="KAF9500614.1"/>
    </source>
</evidence>
<reference evidence="2" key="1">
    <citation type="submission" date="2020-11" db="EMBL/GenBank/DDBJ databases">
        <authorList>
            <consortium name="DOE Joint Genome Institute"/>
            <person name="Ahrendt S."/>
            <person name="Riley R."/>
            <person name="Andreopoulos W."/>
            <person name="Labutti K."/>
            <person name="Pangilinan J."/>
            <person name="Ruiz-Duenas F.J."/>
            <person name="Barrasa J.M."/>
            <person name="Sanchez-Garcia M."/>
            <person name="Camarero S."/>
            <person name="Miyauchi S."/>
            <person name="Serrano A."/>
            <person name="Linde D."/>
            <person name="Babiker R."/>
            <person name="Drula E."/>
            <person name="Ayuso-Fernandez I."/>
            <person name="Pacheco R."/>
            <person name="Padilla G."/>
            <person name="Ferreira P."/>
            <person name="Barriuso J."/>
            <person name="Kellner H."/>
            <person name="Castanera R."/>
            <person name="Alfaro M."/>
            <person name="Ramirez L."/>
            <person name="Pisabarro A.G."/>
            <person name="Kuo A."/>
            <person name="Tritt A."/>
            <person name="Lipzen A."/>
            <person name="He G."/>
            <person name="Yan M."/>
            <person name="Ng V."/>
            <person name="Cullen D."/>
            <person name="Martin F."/>
            <person name="Rosso M.-N."/>
            <person name="Henrissat B."/>
            <person name="Hibbett D."/>
            <person name="Martinez A.T."/>
            <person name="Grigoriev I.V."/>
        </authorList>
    </citation>
    <scope>NUCLEOTIDE SEQUENCE</scope>
    <source>
        <strain evidence="2">ATCC 90797</strain>
    </source>
</reference>
<dbReference type="OrthoDB" id="10286813at2759"/>
<evidence type="ECO:0000256" key="1">
    <source>
        <dbReference type="SAM" id="Phobius"/>
    </source>
</evidence>
<gene>
    <name evidence="2" type="ORF">BDN71DRAFT_1585724</name>
</gene>
<evidence type="ECO:0000313" key="3">
    <source>
        <dbReference type="Proteomes" id="UP000807025"/>
    </source>
</evidence>
<comment type="caution">
    <text evidence="2">The sequence shown here is derived from an EMBL/GenBank/DDBJ whole genome shotgun (WGS) entry which is preliminary data.</text>
</comment>
<keyword evidence="1" id="KW-1133">Transmembrane helix</keyword>
<name>A0A9P6A6P9_PLEER</name>
<feature type="transmembrane region" description="Helical" evidence="1">
    <location>
        <begin position="12"/>
        <end position="34"/>
    </location>
</feature>
<dbReference type="AlphaFoldDB" id="A0A9P6A6P9"/>
<keyword evidence="1" id="KW-0812">Transmembrane</keyword>